<evidence type="ECO:0008006" key="4">
    <source>
        <dbReference type="Google" id="ProtNLM"/>
    </source>
</evidence>
<keyword evidence="3" id="KW-1185">Reference proteome</keyword>
<sequence length="172" mass="17529">MVRVSPAISREPDRIEVRAPRAAPMATLAMSVVGVAAGVWLLVSGGAGNVVLGVVLLAFFGVGAIRALLRLVKGRALLVATPDGVDDGGSVVAAGFLPWSEIGTIEVLPGRGGGMLVIGVRDPEAVLARTSPARARVGRAQAGRLGSPVVLPPTVLPVPAEELAADLERLRP</sequence>
<feature type="transmembrane region" description="Helical" evidence="1">
    <location>
        <begin position="49"/>
        <end position="69"/>
    </location>
</feature>
<name>A0A2U1E994_9PSEU</name>
<keyword evidence="1" id="KW-1133">Transmembrane helix</keyword>
<evidence type="ECO:0000313" key="2">
    <source>
        <dbReference type="EMBL" id="PVY96513.1"/>
    </source>
</evidence>
<keyword evidence="1" id="KW-0812">Transmembrane</keyword>
<dbReference type="Proteomes" id="UP000245639">
    <property type="component" value="Unassembled WGS sequence"/>
</dbReference>
<evidence type="ECO:0000313" key="3">
    <source>
        <dbReference type="Proteomes" id="UP000245639"/>
    </source>
</evidence>
<reference evidence="2 3" key="1">
    <citation type="submission" date="2018-04" db="EMBL/GenBank/DDBJ databases">
        <title>Genomic Encyclopedia of Type Strains, Phase IV (KMG-IV): sequencing the most valuable type-strain genomes for metagenomic binning, comparative biology and taxonomic classification.</title>
        <authorList>
            <person name="Goeker M."/>
        </authorList>
    </citation>
    <scope>NUCLEOTIDE SEQUENCE [LARGE SCALE GENOMIC DNA]</scope>
    <source>
        <strain evidence="2 3">DSM 45771</strain>
    </source>
</reference>
<protein>
    <recommendedName>
        <fullName evidence="4">PH (Pleckstrin Homology) domain-containing protein</fullName>
    </recommendedName>
</protein>
<gene>
    <name evidence="2" type="ORF">C8D89_1298</name>
</gene>
<proteinExistence type="predicted"/>
<comment type="caution">
    <text evidence="2">The sequence shown here is derived from an EMBL/GenBank/DDBJ whole genome shotgun (WGS) entry which is preliminary data.</text>
</comment>
<dbReference type="EMBL" id="QEKW01000029">
    <property type="protein sequence ID" value="PVY96513.1"/>
    <property type="molecule type" value="Genomic_DNA"/>
</dbReference>
<organism evidence="2 3">
    <name type="scientific">Actinomycetospora cinnamomea</name>
    <dbReference type="NCBI Taxonomy" id="663609"/>
    <lineage>
        <taxon>Bacteria</taxon>
        <taxon>Bacillati</taxon>
        <taxon>Actinomycetota</taxon>
        <taxon>Actinomycetes</taxon>
        <taxon>Pseudonocardiales</taxon>
        <taxon>Pseudonocardiaceae</taxon>
        <taxon>Actinomycetospora</taxon>
    </lineage>
</organism>
<dbReference type="AlphaFoldDB" id="A0A2U1E994"/>
<accession>A0A2U1E994</accession>
<keyword evidence="1" id="KW-0472">Membrane</keyword>
<dbReference type="NCBIfam" id="NF041635">
    <property type="entry name" value="STM3941_fam"/>
    <property type="match status" value="1"/>
</dbReference>
<dbReference type="InterPro" id="IPR048136">
    <property type="entry name" value="STM3941-like"/>
</dbReference>
<feature type="transmembrane region" description="Helical" evidence="1">
    <location>
        <begin position="21"/>
        <end position="43"/>
    </location>
</feature>
<evidence type="ECO:0000256" key="1">
    <source>
        <dbReference type="SAM" id="Phobius"/>
    </source>
</evidence>